<name>A0AA49GN36_9BACT</name>
<evidence type="ECO:0000259" key="1">
    <source>
        <dbReference type="Pfam" id="PF08522"/>
    </source>
</evidence>
<evidence type="ECO:0000259" key="2">
    <source>
        <dbReference type="Pfam" id="PF18620"/>
    </source>
</evidence>
<dbReference type="InterPro" id="IPR013728">
    <property type="entry name" value="BT_3987-like_N"/>
</dbReference>
<dbReference type="Pfam" id="PF08522">
    <property type="entry name" value="BT_3987-like_N"/>
    <property type="match status" value="1"/>
</dbReference>
<sequence>MNLKYIMSLFLVLGLAACSNQDIVYPDYDIQAGYFPYQTPVRTLILGNYDQGINENDNNKRFEIGVTMSGMYENDEDRLVHFELDNSLLDNVANVQALPSEYYSIEAQSPVTIPAGDTKGRITVQLNDAFFNDPLSIAPTGMVNYVVPVRITRVENLDTLLVGESAVENPSRVNPADWNVLPKDYTLFGIKFINQYHGHYLRRGVDVMTDASGNEVENVYHNEYVVRDEVVMVSTSGNQSVTLENNVRRGDNASPGSLMMELVFGNDNQCTIRSAEGDAYNISGSGTFAEDAGEWGDKARDVLYLDYSYTDAANNETHAVKDTLVIRDRAVTFEEFTVELEN</sequence>
<proteinExistence type="predicted"/>
<feature type="domain" description="DUF5627" evidence="2">
    <location>
        <begin position="195"/>
        <end position="329"/>
    </location>
</feature>
<dbReference type="AlphaFoldDB" id="A0AA49GN36"/>
<protein>
    <submittedName>
        <fullName evidence="3">DUF5627 domain-containing protein</fullName>
    </submittedName>
</protein>
<dbReference type="Gene3D" id="2.60.40.1740">
    <property type="entry name" value="hypothetical protein (bacova_03559)"/>
    <property type="match status" value="1"/>
</dbReference>
<gene>
    <name evidence="3" type="ORF">K4G66_01350</name>
</gene>
<reference evidence="3" key="2">
    <citation type="journal article" date="2024" name="Antonie Van Leeuwenhoek">
        <title>Roseihalotalea indica gen. nov., sp. nov., a halophilic Bacteroidetes from mesopelagic Southwest Indian Ocean with higher carbohydrate metabolic potential.</title>
        <authorList>
            <person name="Chen B."/>
            <person name="Zhang M."/>
            <person name="Lin D."/>
            <person name="Ye J."/>
            <person name="Tang K."/>
        </authorList>
    </citation>
    <scope>NUCLEOTIDE SEQUENCE</scope>
    <source>
        <strain evidence="3">TK19036</strain>
    </source>
</reference>
<dbReference type="PROSITE" id="PS51257">
    <property type="entry name" value="PROKAR_LIPOPROTEIN"/>
    <property type="match status" value="1"/>
</dbReference>
<reference evidence="3" key="1">
    <citation type="journal article" date="2023" name="Comput. Struct. Biotechnol. J.">
        <title>Discovery of a novel marine Bacteroidetes with a rich repertoire of carbohydrate-active enzymes.</title>
        <authorList>
            <person name="Chen B."/>
            <person name="Liu G."/>
            <person name="Chen Q."/>
            <person name="Wang H."/>
            <person name="Liu L."/>
            <person name="Tang K."/>
        </authorList>
    </citation>
    <scope>NUCLEOTIDE SEQUENCE</scope>
    <source>
        <strain evidence="3">TK19036</strain>
    </source>
</reference>
<organism evidence="3">
    <name type="scientific">Roseihalotalea indica</name>
    <dbReference type="NCBI Taxonomy" id="2867963"/>
    <lineage>
        <taxon>Bacteria</taxon>
        <taxon>Pseudomonadati</taxon>
        <taxon>Bacteroidota</taxon>
        <taxon>Cytophagia</taxon>
        <taxon>Cytophagales</taxon>
        <taxon>Catalimonadaceae</taxon>
        <taxon>Roseihalotalea</taxon>
    </lineage>
</organism>
<accession>A0AA49GN36</accession>
<dbReference type="Pfam" id="PF18620">
    <property type="entry name" value="DUF5627"/>
    <property type="match status" value="1"/>
</dbReference>
<feature type="domain" description="BT-3987-like N-terminal" evidence="1">
    <location>
        <begin position="33"/>
        <end position="156"/>
    </location>
</feature>
<dbReference type="InterPro" id="IPR040580">
    <property type="entry name" value="DUF5627"/>
</dbReference>
<dbReference type="EMBL" id="CP120682">
    <property type="protein sequence ID" value="WKN37352.1"/>
    <property type="molecule type" value="Genomic_DNA"/>
</dbReference>
<evidence type="ECO:0000313" key="3">
    <source>
        <dbReference type="EMBL" id="WKN37352.1"/>
    </source>
</evidence>
<dbReference type="Gene3D" id="2.40.128.420">
    <property type="match status" value="1"/>
</dbReference>